<dbReference type="Gramene" id="C.cajan_21299.t">
    <property type="protein sequence ID" value="C.cajan_21299.t.cds1"/>
    <property type="gene ID" value="C.cajan_21299"/>
</dbReference>
<evidence type="ECO:0000313" key="2">
    <source>
        <dbReference type="EMBL" id="KYP68308.1"/>
    </source>
</evidence>
<accession>A0A151TMP5</accession>
<dbReference type="STRING" id="3821.A0A151TMP5"/>
<dbReference type="Proteomes" id="UP000075243">
    <property type="component" value="Chromosome 4"/>
</dbReference>
<reference evidence="2 3" key="1">
    <citation type="journal article" date="2012" name="Nat. Biotechnol.">
        <title>Draft genome sequence of pigeonpea (Cajanus cajan), an orphan legume crop of resource-poor farmers.</title>
        <authorList>
            <person name="Varshney R.K."/>
            <person name="Chen W."/>
            <person name="Li Y."/>
            <person name="Bharti A.K."/>
            <person name="Saxena R.K."/>
            <person name="Schlueter J.A."/>
            <person name="Donoghue M.T."/>
            <person name="Azam S."/>
            <person name="Fan G."/>
            <person name="Whaley A.M."/>
            <person name="Farmer A.D."/>
            <person name="Sheridan J."/>
            <person name="Iwata A."/>
            <person name="Tuteja R."/>
            <person name="Penmetsa R.V."/>
            <person name="Wu W."/>
            <person name="Upadhyaya H.D."/>
            <person name="Yang S.P."/>
            <person name="Shah T."/>
            <person name="Saxena K.B."/>
            <person name="Michael T."/>
            <person name="McCombie W.R."/>
            <person name="Yang B."/>
            <person name="Zhang G."/>
            <person name="Yang H."/>
            <person name="Wang J."/>
            <person name="Spillane C."/>
            <person name="Cook D.R."/>
            <person name="May G.D."/>
            <person name="Xu X."/>
            <person name="Jackson S.A."/>
        </authorList>
    </citation>
    <scope>NUCLEOTIDE SEQUENCE [LARGE SCALE GENOMIC DNA]</scope>
    <source>
        <strain evidence="3">cv. Asha</strain>
    </source>
</reference>
<dbReference type="OMA" id="QANRFLW"/>
<gene>
    <name evidence="2" type="ORF">KK1_021929</name>
</gene>
<evidence type="ECO:0000313" key="3">
    <source>
        <dbReference type="Proteomes" id="UP000075243"/>
    </source>
</evidence>
<proteinExistence type="inferred from homology"/>
<dbReference type="PANTHER" id="PTHR31929">
    <property type="entry name" value="SAUR-LIKE AUXIN-RESPONSIVE PROTEIN FAMILY-RELATED"/>
    <property type="match status" value="1"/>
</dbReference>
<protein>
    <submittedName>
        <fullName evidence="2">Auxin-induced protein X10A</fullName>
    </submittedName>
</protein>
<dbReference type="GO" id="GO:0009733">
    <property type="term" value="P:response to auxin"/>
    <property type="evidence" value="ECO:0007669"/>
    <property type="project" value="InterPro"/>
</dbReference>
<dbReference type="AlphaFoldDB" id="A0A151TMP5"/>
<dbReference type="InterPro" id="IPR003676">
    <property type="entry name" value="SAUR_fam"/>
</dbReference>
<dbReference type="EMBL" id="CM003606">
    <property type="protein sequence ID" value="KYP68308.1"/>
    <property type="molecule type" value="Genomic_DNA"/>
</dbReference>
<keyword evidence="3" id="KW-1185">Reference proteome</keyword>
<dbReference type="Pfam" id="PF02519">
    <property type="entry name" value="Auxin_inducible"/>
    <property type="match status" value="1"/>
</dbReference>
<comment type="similarity">
    <text evidence="1">Belongs to the ARG7 family.</text>
</comment>
<evidence type="ECO:0000256" key="1">
    <source>
        <dbReference type="ARBA" id="ARBA00006974"/>
    </source>
</evidence>
<organism evidence="2 3">
    <name type="scientific">Cajanus cajan</name>
    <name type="common">Pigeon pea</name>
    <name type="synonym">Cajanus indicus</name>
    <dbReference type="NCBI Taxonomy" id="3821"/>
    <lineage>
        <taxon>Eukaryota</taxon>
        <taxon>Viridiplantae</taxon>
        <taxon>Streptophyta</taxon>
        <taxon>Embryophyta</taxon>
        <taxon>Tracheophyta</taxon>
        <taxon>Spermatophyta</taxon>
        <taxon>Magnoliopsida</taxon>
        <taxon>eudicotyledons</taxon>
        <taxon>Gunneridae</taxon>
        <taxon>Pentapetalae</taxon>
        <taxon>rosids</taxon>
        <taxon>fabids</taxon>
        <taxon>Fabales</taxon>
        <taxon>Fabaceae</taxon>
        <taxon>Papilionoideae</taxon>
        <taxon>50 kb inversion clade</taxon>
        <taxon>NPAAA clade</taxon>
        <taxon>indigoferoid/millettioid clade</taxon>
        <taxon>Phaseoleae</taxon>
        <taxon>Cajanus</taxon>
    </lineage>
</organism>
<name>A0A151TMP5_CAJCA</name>
<sequence>MGIRLVPEIFQHARQILRVRSQSRQRFSGESSNNIFYVPKSHFAVYVGNEEHKTRFVVPISYLRQPLFQDLLNRAEEDFGFDHPMDNLLIPCAIDDFLNLTSRLNS</sequence>